<dbReference type="SUPFAM" id="SSF74653">
    <property type="entry name" value="TolA/TonB C-terminal domain"/>
    <property type="match status" value="1"/>
</dbReference>
<dbReference type="PROSITE" id="PS52015">
    <property type="entry name" value="TONB_CTD"/>
    <property type="match status" value="1"/>
</dbReference>
<keyword evidence="2" id="KW-0812">Transmembrane</keyword>
<dbReference type="EMBL" id="CZQE01000353">
    <property type="protein sequence ID" value="CUS46287.1"/>
    <property type="molecule type" value="Genomic_DNA"/>
</dbReference>
<evidence type="ECO:0000256" key="3">
    <source>
        <dbReference type="ARBA" id="ARBA00022989"/>
    </source>
</evidence>
<keyword evidence="4" id="KW-0472">Membrane</keyword>
<dbReference type="AlphaFoldDB" id="A0A160TPF1"/>
<evidence type="ECO:0000313" key="6">
    <source>
        <dbReference type="EMBL" id="CUS46287.1"/>
    </source>
</evidence>
<dbReference type="NCBIfam" id="TIGR01352">
    <property type="entry name" value="tonB_Cterm"/>
    <property type="match status" value="1"/>
</dbReference>
<dbReference type="Gene3D" id="3.30.1150.10">
    <property type="match status" value="1"/>
</dbReference>
<reference evidence="6" key="1">
    <citation type="submission" date="2015-10" db="EMBL/GenBank/DDBJ databases">
        <authorList>
            <person name="Gilbert D.G."/>
        </authorList>
    </citation>
    <scope>NUCLEOTIDE SEQUENCE</scope>
</reference>
<evidence type="ECO:0000256" key="4">
    <source>
        <dbReference type="ARBA" id="ARBA00023136"/>
    </source>
</evidence>
<proteinExistence type="predicted"/>
<name>A0A160TPF1_9ZZZZ</name>
<sequence length="260" mass="27913">MYHWLAVIAALAGSDPVSLKPSTQWTVDYQQNACVLSRHFGLPSGSIELAFEPSMVNDGGRLAFVLPHKGGVGIVQGKTNIALQPSGKTVTATFVSVPLKERRSIVMVVGAQDVDDLVAAKTIGVQLERGVPIILQTGGMTGARQALRTCQEDLARQWGVDPADKIPDSDIPAIGTWFDGDAYPGEAIRSGAEGRTLALITIRDDGKVDTCRTLVSSGTKALDQAACRAAMRKARFPRVERDPKAKLRWLVVPVNWNLAS</sequence>
<dbReference type="Pfam" id="PF03544">
    <property type="entry name" value="TonB_C"/>
    <property type="match status" value="1"/>
</dbReference>
<evidence type="ECO:0000259" key="5">
    <source>
        <dbReference type="PROSITE" id="PS52015"/>
    </source>
</evidence>
<accession>A0A160TPF1</accession>
<keyword evidence="3" id="KW-1133">Transmembrane helix</keyword>
<dbReference type="InterPro" id="IPR006260">
    <property type="entry name" value="TonB/TolA_C"/>
</dbReference>
<evidence type="ECO:0000256" key="2">
    <source>
        <dbReference type="ARBA" id="ARBA00022692"/>
    </source>
</evidence>
<organism evidence="6">
    <name type="scientific">hydrothermal vent metagenome</name>
    <dbReference type="NCBI Taxonomy" id="652676"/>
    <lineage>
        <taxon>unclassified sequences</taxon>
        <taxon>metagenomes</taxon>
        <taxon>ecological metagenomes</taxon>
    </lineage>
</organism>
<comment type="subcellular location">
    <subcellularLocation>
        <location evidence="1">Membrane</location>
        <topology evidence="1">Single-pass membrane protein</topology>
    </subcellularLocation>
</comment>
<dbReference type="InterPro" id="IPR037682">
    <property type="entry name" value="TonB_C"/>
</dbReference>
<dbReference type="GO" id="GO:0016020">
    <property type="term" value="C:membrane"/>
    <property type="evidence" value="ECO:0007669"/>
    <property type="project" value="UniProtKB-SubCell"/>
</dbReference>
<gene>
    <name evidence="6" type="ORF">MGWOODY_Smn286</name>
</gene>
<feature type="domain" description="TonB C-terminal" evidence="5">
    <location>
        <begin position="168"/>
        <end position="260"/>
    </location>
</feature>
<evidence type="ECO:0000256" key="1">
    <source>
        <dbReference type="ARBA" id="ARBA00004167"/>
    </source>
</evidence>
<dbReference type="GO" id="GO:0055085">
    <property type="term" value="P:transmembrane transport"/>
    <property type="evidence" value="ECO:0007669"/>
    <property type="project" value="InterPro"/>
</dbReference>
<protein>
    <recommendedName>
        <fullName evidence="5">TonB C-terminal domain-containing protein</fullName>
    </recommendedName>
</protein>